<proteinExistence type="predicted"/>
<gene>
    <name evidence="1" type="ORF">TGCOUG_392560</name>
</gene>
<reference evidence="1 2" key="1">
    <citation type="journal article" date="2016" name="Nat. Commun.">
        <title>Local admixture of amplified and diversified secreted pathogenesis determinants shapes mosaic Toxoplasma gondii genomes.</title>
        <authorList>
            <person name="Lorenzi H."/>
            <person name="Khan A."/>
            <person name="Behnke M.S."/>
            <person name="Namasivayam S."/>
            <person name="Swapna L.S."/>
            <person name="Hadjithomas M."/>
            <person name="Karamycheva S."/>
            <person name="Pinney D."/>
            <person name="Brunk B.P."/>
            <person name="Ajioka J.W."/>
            <person name="Ajzenberg D."/>
            <person name="Boothroyd J.C."/>
            <person name="Boyle J.P."/>
            <person name="Darde M.L."/>
            <person name="Diaz-Miranda M.A."/>
            <person name="Dubey J.P."/>
            <person name="Fritz H.M."/>
            <person name="Gennari S.M."/>
            <person name="Gregory B.D."/>
            <person name="Kim K."/>
            <person name="Saeij J.P."/>
            <person name="Su C."/>
            <person name="White M.W."/>
            <person name="Zhu X.Q."/>
            <person name="Howe D.K."/>
            <person name="Rosenthal B.M."/>
            <person name="Grigg M.E."/>
            <person name="Parkinson J."/>
            <person name="Liu L."/>
            <person name="Kissinger J.C."/>
            <person name="Roos D.S."/>
            <person name="Sibley L.D."/>
        </authorList>
    </citation>
    <scope>NUCLEOTIDE SEQUENCE [LARGE SCALE GENOMIC DNA]</scope>
    <source>
        <strain evidence="1 2">COUG</strain>
    </source>
</reference>
<dbReference type="EMBL" id="AGQR02001092">
    <property type="protein sequence ID" value="PIM02644.1"/>
    <property type="molecule type" value="Genomic_DNA"/>
</dbReference>
<dbReference type="AlphaFoldDB" id="A0A2G8Y5U6"/>
<dbReference type="VEuPathDB" id="ToxoDB:TGCOUG_392560"/>
<protein>
    <submittedName>
        <fullName evidence="1">Uncharacterized protein</fullName>
    </submittedName>
</protein>
<accession>A0A2G8Y5U6</accession>
<dbReference type="Proteomes" id="UP000236343">
    <property type="component" value="Unassembled WGS sequence"/>
</dbReference>
<comment type="caution">
    <text evidence="1">The sequence shown here is derived from an EMBL/GenBank/DDBJ whole genome shotgun (WGS) entry which is preliminary data.</text>
</comment>
<name>A0A2G8Y5U6_TOXGO</name>
<evidence type="ECO:0000313" key="1">
    <source>
        <dbReference type="EMBL" id="PIM02644.1"/>
    </source>
</evidence>
<organism evidence="1 2">
    <name type="scientific">Toxoplasma gondii COUG</name>
    <dbReference type="NCBI Taxonomy" id="1074873"/>
    <lineage>
        <taxon>Eukaryota</taxon>
        <taxon>Sar</taxon>
        <taxon>Alveolata</taxon>
        <taxon>Apicomplexa</taxon>
        <taxon>Conoidasida</taxon>
        <taxon>Coccidia</taxon>
        <taxon>Eucoccidiorida</taxon>
        <taxon>Eimeriorina</taxon>
        <taxon>Sarcocystidae</taxon>
        <taxon>Toxoplasma</taxon>
    </lineage>
</organism>
<sequence>MFMAPGELSAILSMLCSFIEINALLLVPFPTPTFFSTLSSLPFRRLVSLRPTGSVLLSRLPVFSFPRSSTFRLSPASLHSPCLGRFSPLSADYKTQQPAGDCLRGRGTERAQLLTAYCR</sequence>
<evidence type="ECO:0000313" key="2">
    <source>
        <dbReference type="Proteomes" id="UP000236343"/>
    </source>
</evidence>